<organism evidence="17 18">
    <name type="scientific">Halanaerobium saccharolyticum</name>
    <dbReference type="NCBI Taxonomy" id="43595"/>
    <lineage>
        <taxon>Bacteria</taxon>
        <taxon>Bacillati</taxon>
        <taxon>Bacillota</taxon>
        <taxon>Clostridia</taxon>
        <taxon>Halanaerobiales</taxon>
        <taxon>Halanaerobiaceae</taxon>
        <taxon>Halanaerobium</taxon>
    </lineage>
</organism>
<evidence type="ECO:0000256" key="12">
    <source>
        <dbReference type="ARBA" id="ARBA00023012"/>
    </source>
</evidence>
<evidence type="ECO:0000313" key="17">
    <source>
        <dbReference type="EMBL" id="TDW06725.1"/>
    </source>
</evidence>
<accession>A0A4V3G5V6</accession>
<keyword evidence="13 14" id="KW-0472">Membrane</keyword>
<dbReference type="CDD" id="cd00075">
    <property type="entry name" value="HATPase"/>
    <property type="match status" value="1"/>
</dbReference>
<dbReference type="CDD" id="cd00082">
    <property type="entry name" value="HisKA"/>
    <property type="match status" value="1"/>
</dbReference>
<dbReference type="InterPro" id="IPR004358">
    <property type="entry name" value="Sig_transdc_His_kin-like_C"/>
</dbReference>
<dbReference type="Gene3D" id="3.30.565.10">
    <property type="entry name" value="Histidine kinase-like ATPase, C-terminal domain"/>
    <property type="match status" value="1"/>
</dbReference>
<protein>
    <recommendedName>
        <fullName evidence="3">histidine kinase</fullName>
        <ecNumber evidence="3">2.7.13.3</ecNumber>
    </recommendedName>
</protein>
<evidence type="ECO:0000256" key="1">
    <source>
        <dbReference type="ARBA" id="ARBA00000085"/>
    </source>
</evidence>
<dbReference type="InterPro" id="IPR050398">
    <property type="entry name" value="HssS/ArlS-like"/>
</dbReference>
<dbReference type="FunFam" id="3.30.565.10:FF:000006">
    <property type="entry name" value="Sensor histidine kinase WalK"/>
    <property type="match status" value="1"/>
</dbReference>
<dbReference type="SMART" id="SM00388">
    <property type="entry name" value="HisKA"/>
    <property type="match status" value="1"/>
</dbReference>
<sequence length="468" mass="53828">MFDFVNKKSKISWKITILYAFMFMMLIFLINLSIYFFLSSFIDDNIKKSINNTTELVLSQFSGIGDPVNFFDTDLLQQISRSEENIFFRVLNKDGKVQAQSKYLEEMDIPISAEIEEFRSGTKVLAVKTIPMNNFVFSRGYLQVVRDITFEKNFLDFLIIVLTIAAGIGALISVFLGYFTTKRMLSPINKVTETAREISSSDLGRRLEVSGPDDELKKLALTFNSMLDRLEKSFKRQKQFVSDASHELRTPISVIKGYVDLLDRWGKEKKDVRDEAIEAIKKETVSMKQLMENLLLLARGDDSEFKKEEELFNFNNLIKEIIKEFELMEKEIDLEFAEEAKIDFYGDPNLFKQLLRIFLDNAIKFTSHRGKIEIKIDKIETDKFYFSITDNGPGISSDDLPFVFDRFYQADKSRTRKDNKGSGLGLAIAKQIVDSYQGDIDVESEAGTGTKFIIILPLNVDEDNNSYD</sequence>
<evidence type="ECO:0000256" key="8">
    <source>
        <dbReference type="ARBA" id="ARBA00022741"/>
    </source>
</evidence>
<reference evidence="17 18" key="1">
    <citation type="submission" date="2019-03" db="EMBL/GenBank/DDBJ databases">
        <title>Subsurface microbial communities from deep shales in Ohio and West Virginia, USA.</title>
        <authorList>
            <person name="Wrighton K."/>
        </authorList>
    </citation>
    <scope>NUCLEOTIDE SEQUENCE [LARGE SCALE GENOMIC DNA]</scope>
    <source>
        <strain evidence="17 18">MSL9.2</strain>
    </source>
</reference>
<dbReference type="SUPFAM" id="SSF55874">
    <property type="entry name" value="ATPase domain of HSP90 chaperone/DNA topoisomerase II/histidine kinase"/>
    <property type="match status" value="1"/>
</dbReference>
<dbReference type="GO" id="GO:0000155">
    <property type="term" value="F:phosphorelay sensor kinase activity"/>
    <property type="evidence" value="ECO:0007669"/>
    <property type="project" value="InterPro"/>
</dbReference>
<dbReference type="OrthoDB" id="9786919at2"/>
<evidence type="ECO:0000259" key="15">
    <source>
        <dbReference type="PROSITE" id="PS50109"/>
    </source>
</evidence>
<dbReference type="InterPro" id="IPR036890">
    <property type="entry name" value="HATPase_C_sf"/>
</dbReference>
<dbReference type="Pfam" id="PF00512">
    <property type="entry name" value="HisKA"/>
    <property type="match status" value="1"/>
</dbReference>
<keyword evidence="12" id="KW-0902">Two-component regulatory system</keyword>
<dbReference type="Proteomes" id="UP000294697">
    <property type="component" value="Unassembled WGS sequence"/>
</dbReference>
<dbReference type="InterPro" id="IPR003661">
    <property type="entry name" value="HisK_dim/P_dom"/>
</dbReference>
<dbReference type="PROSITE" id="PS50109">
    <property type="entry name" value="HIS_KIN"/>
    <property type="match status" value="1"/>
</dbReference>
<keyword evidence="6" id="KW-0808">Transferase</keyword>
<proteinExistence type="predicted"/>
<dbReference type="EC" id="2.7.13.3" evidence="3"/>
<evidence type="ECO:0000256" key="6">
    <source>
        <dbReference type="ARBA" id="ARBA00022679"/>
    </source>
</evidence>
<evidence type="ECO:0000256" key="3">
    <source>
        <dbReference type="ARBA" id="ARBA00012438"/>
    </source>
</evidence>
<evidence type="ECO:0000256" key="2">
    <source>
        <dbReference type="ARBA" id="ARBA00004651"/>
    </source>
</evidence>
<dbReference type="SMART" id="SM00387">
    <property type="entry name" value="HATPase_c"/>
    <property type="match status" value="1"/>
</dbReference>
<dbReference type="SUPFAM" id="SSF47384">
    <property type="entry name" value="Homodimeric domain of signal transducing histidine kinase"/>
    <property type="match status" value="1"/>
</dbReference>
<keyword evidence="4" id="KW-1003">Cell membrane</keyword>
<dbReference type="CDD" id="cd06225">
    <property type="entry name" value="HAMP"/>
    <property type="match status" value="1"/>
</dbReference>
<keyword evidence="7 14" id="KW-0812">Transmembrane</keyword>
<dbReference type="PROSITE" id="PS50885">
    <property type="entry name" value="HAMP"/>
    <property type="match status" value="1"/>
</dbReference>
<dbReference type="Pfam" id="PF00672">
    <property type="entry name" value="HAMP"/>
    <property type="match status" value="1"/>
</dbReference>
<evidence type="ECO:0000259" key="16">
    <source>
        <dbReference type="PROSITE" id="PS50885"/>
    </source>
</evidence>
<dbReference type="PANTHER" id="PTHR45528:SF1">
    <property type="entry name" value="SENSOR HISTIDINE KINASE CPXA"/>
    <property type="match status" value="1"/>
</dbReference>
<feature type="domain" description="Histidine kinase" evidence="15">
    <location>
        <begin position="243"/>
        <end position="460"/>
    </location>
</feature>
<evidence type="ECO:0000256" key="14">
    <source>
        <dbReference type="SAM" id="Phobius"/>
    </source>
</evidence>
<dbReference type="FunFam" id="1.10.287.130:FF:000001">
    <property type="entry name" value="Two-component sensor histidine kinase"/>
    <property type="match status" value="1"/>
</dbReference>
<evidence type="ECO:0000256" key="13">
    <source>
        <dbReference type="ARBA" id="ARBA00023136"/>
    </source>
</evidence>
<dbReference type="SMART" id="SM00304">
    <property type="entry name" value="HAMP"/>
    <property type="match status" value="1"/>
</dbReference>
<dbReference type="SUPFAM" id="SSF158472">
    <property type="entry name" value="HAMP domain-like"/>
    <property type="match status" value="1"/>
</dbReference>
<evidence type="ECO:0000256" key="9">
    <source>
        <dbReference type="ARBA" id="ARBA00022777"/>
    </source>
</evidence>
<keyword evidence="8" id="KW-0547">Nucleotide-binding</keyword>
<feature type="transmembrane region" description="Helical" evidence="14">
    <location>
        <begin position="17"/>
        <end position="38"/>
    </location>
</feature>
<keyword evidence="9 17" id="KW-0418">Kinase</keyword>
<comment type="catalytic activity">
    <reaction evidence="1">
        <text>ATP + protein L-histidine = ADP + protein N-phospho-L-histidine.</text>
        <dbReference type="EC" id="2.7.13.3"/>
    </reaction>
</comment>
<dbReference type="Gene3D" id="6.10.340.10">
    <property type="match status" value="1"/>
</dbReference>
<dbReference type="PANTHER" id="PTHR45528">
    <property type="entry name" value="SENSOR HISTIDINE KINASE CPXA"/>
    <property type="match status" value="1"/>
</dbReference>
<feature type="transmembrane region" description="Helical" evidence="14">
    <location>
        <begin position="157"/>
        <end position="180"/>
    </location>
</feature>
<feature type="domain" description="HAMP" evidence="16">
    <location>
        <begin position="182"/>
        <end position="235"/>
    </location>
</feature>
<keyword evidence="5" id="KW-0597">Phosphoprotein</keyword>
<comment type="subcellular location">
    <subcellularLocation>
        <location evidence="2">Cell membrane</location>
        <topology evidence="2">Multi-pass membrane protein</topology>
    </subcellularLocation>
</comment>
<evidence type="ECO:0000256" key="11">
    <source>
        <dbReference type="ARBA" id="ARBA00022989"/>
    </source>
</evidence>
<dbReference type="GO" id="GO:0005524">
    <property type="term" value="F:ATP binding"/>
    <property type="evidence" value="ECO:0007669"/>
    <property type="project" value="UniProtKB-KW"/>
</dbReference>
<evidence type="ECO:0000256" key="10">
    <source>
        <dbReference type="ARBA" id="ARBA00022840"/>
    </source>
</evidence>
<dbReference type="PRINTS" id="PR00344">
    <property type="entry name" value="BCTRLSENSOR"/>
</dbReference>
<gene>
    <name evidence="17" type="ORF">C8C77_104119</name>
</gene>
<dbReference type="InterPro" id="IPR036097">
    <property type="entry name" value="HisK_dim/P_sf"/>
</dbReference>
<dbReference type="InterPro" id="IPR005467">
    <property type="entry name" value="His_kinase_dom"/>
</dbReference>
<dbReference type="InterPro" id="IPR003594">
    <property type="entry name" value="HATPase_dom"/>
</dbReference>
<evidence type="ECO:0000256" key="4">
    <source>
        <dbReference type="ARBA" id="ARBA00022475"/>
    </source>
</evidence>
<evidence type="ECO:0000313" key="18">
    <source>
        <dbReference type="Proteomes" id="UP000294697"/>
    </source>
</evidence>
<dbReference type="Gene3D" id="1.10.287.130">
    <property type="match status" value="1"/>
</dbReference>
<name>A0A4V3G5V6_9FIRM</name>
<dbReference type="RefSeq" id="WP_111571429.1">
    <property type="nucleotide sequence ID" value="NZ_QLME01000004.1"/>
</dbReference>
<dbReference type="AlphaFoldDB" id="A0A4V3G5V6"/>
<comment type="caution">
    <text evidence="17">The sequence shown here is derived from an EMBL/GenBank/DDBJ whole genome shotgun (WGS) entry which is preliminary data.</text>
</comment>
<keyword evidence="10" id="KW-0067">ATP-binding</keyword>
<evidence type="ECO:0000256" key="7">
    <source>
        <dbReference type="ARBA" id="ARBA00022692"/>
    </source>
</evidence>
<dbReference type="Pfam" id="PF02518">
    <property type="entry name" value="HATPase_c"/>
    <property type="match status" value="1"/>
</dbReference>
<dbReference type="GO" id="GO:0005886">
    <property type="term" value="C:plasma membrane"/>
    <property type="evidence" value="ECO:0007669"/>
    <property type="project" value="UniProtKB-SubCell"/>
</dbReference>
<evidence type="ECO:0000256" key="5">
    <source>
        <dbReference type="ARBA" id="ARBA00022553"/>
    </source>
</evidence>
<keyword evidence="11 14" id="KW-1133">Transmembrane helix</keyword>
<dbReference type="InterPro" id="IPR003660">
    <property type="entry name" value="HAMP_dom"/>
</dbReference>
<dbReference type="EMBL" id="SODA01000004">
    <property type="protein sequence ID" value="TDW06725.1"/>
    <property type="molecule type" value="Genomic_DNA"/>
</dbReference>